<dbReference type="PANTHER" id="PTHR43298:SF2">
    <property type="entry name" value="FMN_FAD EXPORTER YEEO-RELATED"/>
    <property type="match status" value="1"/>
</dbReference>
<feature type="transmembrane region" description="Helical" evidence="7">
    <location>
        <begin position="146"/>
        <end position="164"/>
    </location>
</feature>
<feature type="transmembrane region" description="Helical" evidence="7">
    <location>
        <begin position="244"/>
        <end position="268"/>
    </location>
</feature>
<dbReference type="EMBL" id="AP014800">
    <property type="protein sequence ID" value="BAQ68402.1"/>
    <property type="molecule type" value="Genomic_DNA"/>
</dbReference>
<evidence type="ECO:0000256" key="5">
    <source>
        <dbReference type="ARBA" id="ARBA00022989"/>
    </source>
</evidence>
<evidence type="ECO:0000256" key="6">
    <source>
        <dbReference type="ARBA" id="ARBA00023136"/>
    </source>
</evidence>
<comment type="similarity">
    <text evidence="2">Belongs to the multi antimicrobial extrusion (MATE) (TC 2.A.66.1) family.</text>
</comment>
<dbReference type="Pfam" id="PF01554">
    <property type="entry name" value="MatE"/>
    <property type="match status" value="2"/>
</dbReference>
<feature type="transmembrane region" description="Helical" evidence="7">
    <location>
        <begin position="420"/>
        <end position="438"/>
    </location>
</feature>
<organism evidence="8 9">
    <name type="scientific">Rhodovulum sulfidophilum</name>
    <name type="common">Rhodobacter sulfidophilus</name>
    <dbReference type="NCBI Taxonomy" id="35806"/>
    <lineage>
        <taxon>Bacteria</taxon>
        <taxon>Pseudomonadati</taxon>
        <taxon>Pseudomonadota</taxon>
        <taxon>Alphaproteobacteria</taxon>
        <taxon>Rhodobacterales</taxon>
        <taxon>Paracoccaceae</taxon>
        <taxon>Rhodovulum</taxon>
    </lineage>
</organism>
<dbReference type="PATRIC" id="fig|35806.4.peg.1281"/>
<comment type="subcellular location">
    <subcellularLocation>
        <location evidence="1">Membrane</location>
        <topology evidence="1">Multi-pass membrane protein</topology>
    </subcellularLocation>
</comment>
<feature type="transmembrane region" description="Helical" evidence="7">
    <location>
        <begin position="362"/>
        <end position="383"/>
    </location>
</feature>
<sequence>MTEAVARPDMTPPLRLGHRRVLAIALPIVLSNVTVPILGAVDTGVVGQIGEAAPIGAVGVGAVVLAALYWMFGFLRMGTTGLTAQARGAGDAAEVAAMLTRVLMIAAAAGLGLIVLQGPLFNAALGIAPASAEVEGLASQYMAVRIWSAPATIALYGLTGWLIGQERTRAVLAIQLWMNGLNVALDLVFVLALGWGVPGVAAATVLAEWSGLILGLWLCRAAFRDVAWRAWTRVFDRARLRHIAGVNTDILIRSMLLQGIMLSFLFVGAGFGDVPLAANQVLLQFLEITAYALDGFAFAAEALVGQAMGARSVAALRRGAVLTSGWGLVSVIGLAAAFAFGGGAIVDLMTTAPEVRAEARVYLPYMVAAPVAGLAAWMLDGIFIGATRTADMRNMMALSAAIYALAVALLVPVFGNHGLWLALLVAFVARGVTLGLRYPALEAAARSGQGG</sequence>
<gene>
    <name evidence="8" type="primary">dinF</name>
    <name evidence="8" type="ORF">NHU_01242</name>
</gene>
<reference evidence="8 9" key="1">
    <citation type="submission" date="2015-02" db="EMBL/GenBank/DDBJ databases">
        <title>Genome sequene of Rhodovulum sulfidophilum DSM 2351.</title>
        <authorList>
            <person name="Nagao N."/>
        </authorList>
    </citation>
    <scope>NUCLEOTIDE SEQUENCE [LARGE SCALE GENOMIC DNA]</scope>
    <source>
        <strain evidence="8 9">DSM 2351</strain>
    </source>
</reference>
<feature type="transmembrane region" description="Helical" evidence="7">
    <location>
        <begin position="95"/>
        <end position="116"/>
    </location>
</feature>
<evidence type="ECO:0000256" key="2">
    <source>
        <dbReference type="ARBA" id="ARBA00010199"/>
    </source>
</evidence>
<feature type="transmembrane region" description="Helical" evidence="7">
    <location>
        <begin position="176"/>
        <end position="195"/>
    </location>
</feature>
<evidence type="ECO:0000313" key="8">
    <source>
        <dbReference type="EMBL" id="BAQ68402.1"/>
    </source>
</evidence>
<evidence type="ECO:0000313" key="9">
    <source>
        <dbReference type="Proteomes" id="UP000064912"/>
    </source>
</evidence>
<feature type="transmembrane region" description="Helical" evidence="7">
    <location>
        <begin position="288"/>
        <end position="308"/>
    </location>
</feature>
<evidence type="ECO:0000256" key="4">
    <source>
        <dbReference type="ARBA" id="ARBA00022692"/>
    </source>
</evidence>
<feature type="transmembrane region" description="Helical" evidence="7">
    <location>
        <begin position="53"/>
        <end position="75"/>
    </location>
</feature>
<dbReference type="AlphaFoldDB" id="A0A0D6AZX0"/>
<name>A0A0D6AZX0_RHOSU</name>
<dbReference type="GO" id="GO:0015297">
    <property type="term" value="F:antiporter activity"/>
    <property type="evidence" value="ECO:0007669"/>
    <property type="project" value="InterPro"/>
</dbReference>
<feature type="transmembrane region" description="Helical" evidence="7">
    <location>
        <begin position="395"/>
        <end position="414"/>
    </location>
</feature>
<feature type="transmembrane region" description="Helical" evidence="7">
    <location>
        <begin position="201"/>
        <end position="223"/>
    </location>
</feature>
<dbReference type="Proteomes" id="UP000064912">
    <property type="component" value="Chromosome"/>
</dbReference>
<proteinExistence type="inferred from homology"/>
<feature type="transmembrane region" description="Helical" evidence="7">
    <location>
        <begin position="320"/>
        <end position="342"/>
    </location>
</feature>
<evidence type="ECO:0000256" key="1">
    <source>
        <dbReference type="ARBA" id="ARBA00004141"/>
    </source>
</evidence>
<keyword evidence="5 7" id="KW-1133">Transmembrane helix</keyword>
<dbReference type="GO" id="GO:0042910">
    <property type="term" value="F:xenobiotic transmembrane transporter activity"/>
    <property type="evidence" value="ECO:0007669"/>
    <property type="project" value="InterPro"/>
</dbReference>
<evidence type="ECO:0000256" key="7">
    <source>
        <dbReference type="SAM" id="Phobius"/>
    </source>
</evidence>
<keyword evidence="6 7" id="KW-0472">Membrane</keyword>
<accession>A0A0D6AZX0</accession>
<dbReference type="PANTHER" id="PTHR43298">
    <property type="entry name" value="MULTIDRUG RESISTANCE PROTEIN NORM-RELATED"/>
    <property type="match status" value="1"/>
</dbReference>
<feature type="transmembrane region" description="Helical" evidence="7">
    <location>
        <begin position="21"/>
        <end position="41"/>
    </location>
</feature>
<keyword evidence="3" id="KW-0813">Transport</keyword>
<dbReference type="InterPro" id="IPR050222">
    <property type="entry name" value="MATE_MdtK"/>
</dbReference>
<dbReference type="KEGG" id="rsu:NHU_01242"/>
<dbReference type="InterPro" id="IPR044644">
    <property type="entry name" value="DinF-like"/>
</dbReference>
<protein>
    <submittedName>
        <fullName evidence="8">DNA-damage-inducible protein F</fullName>
    </submittedName>
</protein>
<dbReference type="NCBIfam" id="TIGR00797">
    <property type="entry name" value="matE"/>
    <property type="match status" value="1"/>
</dbReference>
<evidence type="ECO:0000256" key="3">
    <source>
        <dbReference type="ARBA" id="ARBA00022448"/>
    </source>
</evidence>
<keyword evidence="4 7" id="KW-0812">Transmembrane</keyword>
<dbReference type="CDD" id="cd13136">
    <property type="entry name" value="MATE_DinF_like"/>
    <property type="match status" value="1"/>
</dbReference>
<dbReference type="GO" id="GO:0005886">
    <property type="term" value="C:plasma membrane"/>
    <property type="evidence" value="ECO:0007669"/>
    <property type="project" value="TreeGrafter"/>
</dbReference>
<dbReference type="eggNOG" id="COG0534">
    <property type="taxonomic scope" value="Bacteria"/>
</dbReference>
<dbReference type="InterPro" id="IPR002528">
    <property type="entry name" value="MATE_fam"/>
</dbReference>